<dbReference type="InterPro" id="IPR029028">
    <property type="entry name" value="Alpha/beta_knot_MTases"/>
</dbReference>
<proteinExistence type="inferred from homology"/>
<keyword evidence="5" id="KW-0819">tRNA processing</keyword>
<dbReference type="EC" id="2.1.1.200" evidence="5"/>
<comment type="catalytic activity">
    <reaction evidence="5">
        <text>cytidine(32) in tRNA + S-adenosyl-L-methionine = 2'-O-methylcytidine(32) in tRNA + S-adenosyl-L-homocysteine + H(+)</text>
        <dbReference type="Rhea" id="RHEA:42932"/>
        <dbReference type="Rhea" id="RHEA-COMP:10288"/>
        <dbReference type="Rhea" id="RHEA-COMP:10289"/>
        <dbReference type="ChEBI" id="CHEBI:15378"/>
        <dbReference type="ChEBI" id="CHEBI:57856"/>
        <dbReference type="ChEBI" id="CHEBI:59789"/>
        <dbReference type="ChEBI" id="CHEBI:74495"/>
        <dbReference type="ChEBI" id="CHEBI:82748"/>
        <dbReference type="EC" id="2.1.1.200"/>
    </reaction>
</comment>
<dbReference type="AlphaFoldDB" id="A0A235HFK1"/>
<evidence type="ECO:0000259" key="6">
    <source>
        <dbReference type="Pfam" id="PF00588"/>
    </source>
</evidence>
<dbReference type="RefSeq" id="WP_094303157.1">
    <property type="nucleotide sequence ID" value="NZ_NOWT01000007.1"/>
</dbReference>
<dbReference type="SUPFAM" id="SSF75217">
    <property type="entry name" value="alpha/beta knot"/>
    <property type="match status" value="1"/>
</dbReference>
<comment type="subunit">
    <text evidence="5">Homodimer.</text>
</comment>
<organism evidence="7 8">
    <name type="scientific">Azospirillum brasilense</name>
    <dbReference type="NCBI Taxonomy" id="192"/>
    <lineage>
        <taxon>Bacteria</taxon>
        <taxon>Pseudomonadati</taxon>
        <taxon>Pseudomonadota</taxon>
        <taxon>Alphaproteobacteria</taxon>
        <taxon>Rhodospirillales</taxon>
        <taxon>Azospirillaceae</taxon>
        <taxon>Azospirillum</taxon>
    </lineage>
</organism>
<dbReference type="GO" id="GO:0160206">
    <property type="term" value="F:tRNA (cytidine(32)/uridine(32)-2'-O)-methyltransferase activity"/>
    <property type="evidence" value="ECO:0007669"/>
    <property type="project" value="UniProtKB-EC"/>
</dbReference>
<comment type="similarity">
    <text evidence="1">Belongs to the class IV-like SAM-binding methyltransferase superfamily. RNA methyltransferase TrmH family.</text>
</comment>
<evidence type="ECO:0000313" key="8">
    <source>
        <dbReference type="Proteomes" id="UP000215367"/>
    </source>
</evidence>
<dbReference type="CDD" id="cd18093">
    <property type="entry name" value="SpoU-like_TrmJ"/>
    <property type="match status" value="1"/>
</dbReference>
<dbReference type="PIRSF" id="PIRSF004808">
    <property type="entry name" value="LasT"/>
    <property type="match status" value="1"/>
</dbReference>
<dbReference type="PANTHER" id="PTHR42786:SF7">
    <property type="entry name" value="TRNA_RRNA METHYLTRANSFERASE SPOU TYPE DOMAIN-CONTAINING PROTEIN"/>
    <property type="match status" value="1"/>
</dbReference>
<accession>A0A235HFK1</accession>
<sequence length="256" mass="27826">MTSGKDPNRPSVLGGPTIILVQPQLGENIGACARAMLNCGLTELRLVKPRDGWPNEKAVAAASGADLVLDGAKLYDTTAEAVADLNVVFATTVRTRGMIQEFVTPRVAATELRAHVDAGHKTGVLFGPERTGLVNDDLTLAEKLITVPLNPSFSSLNLAQAVLLIGYEWFQTGEIPPDRVLHTGQTRPATKAELLNFFEHLEGDLDRTGFFTTPEKRPSMVRTLRNALERMQMTEQEVRTFHGVVAALTGRRKGEA</sequence>
<dbReference type="GO" id="GO:0002128">
    <property type="term" value="P:tRNA nucleoside ribose methylation"/>
    <property type="evidence" value="ECO:0007669"/>
    <property type="project" value="TreeGrafter"/>
</dbReference>
<dbReference type="Gene3D" id="1.10.8.590">
    <property type="match status" value="1"/>
</dbReference>
<dbReference type="InterPro" id="IPR029026">
    <property type="entry name" value="tRNA_m1G_MTases_N"/>
</dbReference>
<dbReference type="NCBIfam" id="TIGR00050">
    <property type="entry name" value="rRNA_methyl_1"/>
    <property type="match status" value="1"/>
</dbReference>
<name>A0A235HFK1_AZOBR</name>
<dbReference type="PANTHER" id="PTHR42786">
    <property type="entry name" value="TRNA/RRNA METHYLTRANSFERASE"/>
    <property type="match status" value="1"/>
</dbReference>
<dbReference type="EMBL" id="NOWT01000007">
    <property type="protein sequence ID" value="OYD84472.1"/>
    <property type="molecule type" value="Genomic_DNA"/>
</dbReference>
<dbReference type="Gene3D" id="3.40.1280.10">
    <property type="match status" value="1"/>
</dbReference>
<feature type="domain" description="tRNA/rRNA methyltransferase SpoU type" evidence="6">
    <location>
        <begin position="17"/>
        <end position="167"/>
    </location>
</feature>
<dbReference type="InterPro" id="IPR001537">
    <property type="entry name" value="SpoU_MeTrfase"/>
</dbReference>
<keyword evidence="2 5" id="KW-0489">Methyltransferase</keyword>
<evidence type="ECO:0000256" key="5">
    <source>
        <dbReference type="RuleBase" id="RU362024"/>
    </source>
</evidence>
<comment type="function">
    <text evidence="5">Catalyzes the formation of 2'O-methylated cytidine (Cm32) or 2'O-methylated uridine (Um32) at position 32 in tRNA.</text>
</comment>
<keyword evidence="5" id="KW-0963">Cytoplasm</keyword>
<comment type="catalytic activity">
    <reaction evidence="5">
        <text>uridine(32) in tRNA + S-adenosyl-L-methionine = 2'-O-methyluridine(32) in tRNA + S-adenosyl-L-homocysteine + H(+)</text>
        <dbReference type="Rhea" id="RHEA:42936"/>
        <dbReference type="Rhea" id="RHEA-COMP:10107"/>
        <dbReference type="Rhea" id="RHEA-COMP:10290"/>
        <dbReference type="ChEBI" id="CHEBI:15378"/>
        <dbReference type="ChEBI" id="CHEBI:57856"/>
        <dbReference type="ChEBI" id="CHEBI:59789"/>
        <dbReference type="ChEBI" id="CHEBI:65315"/>
        <dbReference type="ChEBI" id="CHEBI:74478"/>
        <dbReference type="EC" id="2.1.1.200"/>
    </reaction>
</comment>
<dbReference type="GO" id="GO:0005829">
    <property type="term" value="C:cytosol"/>
    <property type="evidence" value="ECO:0007669"/>
    <property type="project" value="TreeGrafter"/>
</dbReference>
<evidence type="ECO:0000256" key="2">
    <source>
        <dbReference type="ARBA" id="ARBA00022603"/>
    </source>
</evidence>
<comment type="caution">
    <text evidence="7">The sequence shown here is derived from an EMBL/GenBank/DDBJ whole genome shotgun (WGS) entry which is preliminary data.</text>
</comment>
<evidence type="ECO:0000256" key="4">
    <source>
        <dbReference type="ARBA" id="ARBA00022691"/>
    </source>
</evidence>
<evidence type="ECO:0000313" key="7">
    <source>
        <dbReference type="EMBL" id="OYD84472.1"/>
    </source>
</evidence>
<dbReference type="GO" id="GO:0003723">
    <property type="term" value="F:RNA binding"/>
    <property type="evidence" value="ECO:0007669"/>
    <property type="project" value="InterPro"/>
</dbReference>
<keyword evidence="4 5" id="KW-0949">S-adenosyl-L-methionine</keyword>
<dbReference type="GO" id="GO:0106339">
    <property type="term" value="F:tRNA (cytidine(32)-2'-O)-methyltransferase activity"/>
    <property type="evidence" value="ECO:0007669"/>
    <property type="project" value="RHEA"/>
</dbReference>
<protein>
    <recommendedName>
        <fullName evidence="5">tRNA (cytidine/uridine-2'-O-)-methyltransferase TrmJ</fullName>
        <ecNumber evidence="5">2.1.1.200</ecNumber>
    </recommendedName>
    <alternativeName>
        <fullName evidence="5">tRNA (cytidine(32)/uridine(32)-2'-O)-methyltransferase</fullName>
    </alternativeName>
    <alternativeName>
        <fullName evidence="5">tRNA Cm32/Um32 methyltransferase</fullName>
    </alternativeName>
</protein>
<evidence type="ECO:0000256" key="3">
    <source>
        <dbReference type="ARBA" id="ARBA00022679"/>
    </source>
</evidence>
<evidence type="ECO:0000256" key="1">
    <source>
        <dbReference type="ARBA" id="ARBA00007228"/>
    </source>
</evidence>
<comment type="subcellular location">
    <subcellularLocation>
        <location evidence="5">Cytoplasm</location>
    </subcellularLocation>
</comment>
<keyword evidence="3 7" id="KW-0808">Transferase</keyword>
<gene>
    <name evidence="5" type="primary">trmJ</name>
    <name evidence="7" type="ORF">CHT98_10480</name>
</gene>
<dbReference type="Pfam" id="PF00588">
    <property type="entry name" value="SpoU_methylase"/>
    <property type="match status" value="1"/>
</dbReference>
<dbReference type="InterPro" id="IPR004384">
    <property type="entry name" value="RNA_MeTrfase_TrmJ/LasT"/>
</dbReference>
<dbReference type="Proteomes" id="UP000215367">
    <property type="component" value="Unassembled WGS sequence"/>
</dbReference>
<reference evidence="7 8" key="1">
    <citation type="submission" date="2017-07" db="EMBL/GenBank/DDBJ databases">
        <title>Whole genome sequence of Azospirillum brasilense 2A1, a potential biofertilizer strain.</title>
        <authorList>
            <person name="Fontana C.A."/>
            <person name="Toffoli L.M."/>
            <person name="Salazar S.M."/>
            <person name="Puglisi E."/>
            <person name="Pedraza R."/>
            <person name="Bassi D."/>
            <person name="Cocconcelli P.S."/>
        </authorList>
    </citation>
    <scope>NUCLEOTIDE SEQUENCE [LARGE SCALE GENOMIC DNA]</scope>
    <source>
        <strain evidence="7 8">2A1</strain>
    </source>
</reference>